<dbReference type="InterPro" id="IPR011491">
    <property type="entry name" value="FlgE_D2"/>
</dbReference>
<dbReference type="OrthoDB" id="9804559at2"/>
<dbReference type="NCBIfam" id="TIGR03506">
    <property type="entry name" value="FlgEFG_subfam"/>
    <property type="match status" value="1"/>
</dbReference>
<dbReference type="RefSeq" id="WP_144301255.1">
    <property type="nucleotide sequence ID" value="NZ_QMIE01000001.1"/>
</dbReference>
<evidence type="ECO:0000256" key="1">
    <source>
        <dbReference type="ARBA" id="ARBA00004117"/>
    </source>
</evidence>
<dbReference type="InterPro" id="IPR037925">
    <property type="entry name" value="FlgE/F/G-like"/>
</dbReference>
<evidence type="ECO:0000256" key="6">
    <source>
        <dbReference type="SAM" id="MobiDB-lite"/>
    </source>
</evidence>
<dbReference type="InterPro" id="IPR010930">
    <property type="entry name" value="Flg_bb/hook_C_dom"/>
</dbReference>
<feature type="domain" description="Flagellar basal-body/hook protein C-terminal" evidence="8">
    <location>
        <begin position="518"/>
        <end position="559"/>
    </location>
</feature>
<evidence type="ECO:0000256" key="4">
    <source>
        <dbReference type="ARBA" id="ARBA00023143"/>
    </source>
</evidence>
<evidence type="ECO:0000259" key="8">
    <source>
        <dbReference type="Pfam" id="PF06429"/>
    </source>
</evidence>
<dbReference type="Pfam" id="PF00460">
    <property type="entry name" value="Flg_bb_rod"/>
    <property type="match status" value="1"/>
</dbReference>
<keyword evidence="11" id="KW-0966">Cell projection</keyword>
<dbReference type="GO" id="GO:0009425">
    <property type="term" value="C:bacterial-type flagellum basal body"/>
    <property type="evidence" value="ECO:0007669"/>
    <property type="project" value="UniProtKB-SubCell"/>
</dbReference>
<evidence type="ECO:0000256" key="5">
    <source>
        <dbReference type="RuleBase" id="RU362116"/>
    </source>
</evidence>
<dbReference type="Proteomes" id="UP000448292">
    <property type="component" value="Unassembled WGS sequence"/>
</dbReference>
<evidence type="ECO:0000313" key="12">
    <source>
        <dbReference type="Proteomes" id="UP000448292"/>
    </source>
</evidence>
<keyword evidence="11" id="KW-0969">Cilium</keyword>
<dbReference type="Pfam" id="PF06429">
    <property type="entry name" value="Flg_bbr_C"/>
    <property type="match status" value="1"/>
</dbReference>
<organism evidence="11 12">
    <name type="scientific">Oceanidesulfovibrio indonesiensis</name>
    <dbReference type="NCBI Taxonomy" id="54767"/>
    <lineage>
        <taxon>Bacteria</taxon>
        <taxon>Pseudomonadati</taxon>
        <taxon>Thermodesulfobacteriota</taxon>
        <taxon>Desulfovibrionia</taxon>
        <taxon>Desulfovibrionales</taxon>
        <taxon>Desulfovibrionaceae</taxon>
        <taxon>Oceanidesulfovibrio</taxon>
    </lineage>
</organism>
<feature type="domain" description="Flagellar hook protein FlgE D2" evidence="9">
    <location>
        <begin position="214"/>
        <end position="444"/>
    </location>
</feature>
<accession>A0A7M3MJ07</accession>
<name>A0A7M3MJ07_9BACT</name>
<evidence type="ECO:0000259" key="10">
    <source>
        <dbReference type="Pfam" id="PF22692"/>
    </source>
</evidence>
<reference evidence="11 12" key="1">
    <citation type="submission" date="2018-06" db="EMBL/GenBank/DDBJ databases">
        <title>Complete genome of Desulfovibrio indonesiensis P37SLT.</title>
        <authorList>
            <person name="Crispim J.S."/>
            <person name="Vidigal P.M.P."/>
            <person name="Silva L.C.F."/>
            <person name="Laguardia C.N."/>
            <person name="Araujo L.C."/>
            <person name="Dias R.S."/>
            <person name="Sousa M.P."/>
            <person name="Paula S.O."/>
            <person name="Silva C."/>
        </authorList>
    </citation>
    <scope>NUCLEOTIDE SEQUENCE [LARGE SCALE GENOMIC DNA]</scope>
    <source>
        <strain evidence="11 12">P37SLT</strain>
    </source>
</reference>
<dbReference type="GO" id="GO:0005829">
    <property type="term" value="C:cytosol"/>
    <property type="evidence" value="ECO:0007669"/>
    <property type="project" value="TreeGrafter"/>
</dbReference>
<comment type="subcellular location">
    <subcellularLocation>
        <location evidence="1 5">Bacterial flagellum basal body</location>
    </subcellularLocation>
</comment>
<dbReference type="SUPFAM" id="SSF117143">
    <property type="entry name" value="Flagellar hook protein flgE"/>
    <property type="match status" value="1"/>
</dbReference>
<sequence>MSLSASMWTGVSGLLAHGERMNVLGNNIANTNTVGFKASRMHFADFISQDVGATGNFQAQAGRGVSVHAVYGDFSQGAFETTNESTDLAIGGRGFFGVSPKESEDRFYTRAGNFRFDKDGFLVDPNGYVVQGWQLESQPTTPAQEVTRSSNQIGLEQVNRIGSIGDIRIGAGGVAQPQHTNNVTMITQLDKNGGDNSKSNNDQDPFFALAQAWDGTADEPLSPQQYAYQSTLKVYDEGGTAHEVTIYYDKVETSNVGDTNVWEYIVTMNPDEDKRILGGNPVDGEAKGLLMMGTMRFNSAGQIADMSAYTIVSNADFSAGSNSTLNLNEWYPTQISNNGYPILATNFTGLSHASAVLDQNGDFIKPPMENAQGKLIEINFGLRTTPNGDWDYGSDGRTSAAGIGNTPDVLNRLPGYGTNATRNASATTSFSSSSATLFQSQDGYTFGFLQSINVTQDGILQGRYSNGVTLELFQVALFDFASEVGLRREGRNLFSETRESPLTSSQPPNTAGLGTIASNSLEQSNVDLAREFVDMIATQRGFSANGKVITTTDQMLAEVIMLKR</sequence>
<keyword evidence="11" id="KW-0282">Flagellum</keyword>
<dbReference type="AlphaFoldDB" id="A0A7M3MJ07"/>
<feature type="domain" description="Flagellar hook protein FlgE/F/G-like D1" evidence="10">
    <location>
        <begin position="89"/>
        <end position="152"/>
    </location>
</feature>
<evidence type="ECO:0000313" key="11">
    <source>
        <dbReference type="EMBL" id="TVM19793.1"/>
    </source>
</evidence>
<dbReference type="InterPro" id="IPR001444">
    <property type="entry name" value="Flag_bb_rod_N"/>
</dbReference>
<evidence type="ECO:0000256" key="3">
    <source>
        <dbReference type="ARBA" id="ARBA00019015"/>
    </source>
</evidence>
<dbReference type="PANTHER" id="PTHR30435:SF1">
    <property type="entry name" value="FLAGELLAR HOOK PROTEIN FLGE"/>
    <property type="match status" value="1"/>
</dbReference>
<dbReference type="GO" id="GO:0071978">
    <property type="term" value="P:bacterial-type flagellum-dependent swarming motility"/>
    <property type="evidence" value="ECO:0007669"/>
    <property type="project" value="TreeGrafter"/>
</dbReference>
<dbReference type="InterPro" id="IPR020013">
    <property type="entry name" value="Flagellar_FlgE/F/G"/>
</dbReference>
<dbReference type="EMBL" id="QMIE01000001">
    <property type="protein sequence ID" value="TVM19793.1"/>
    <property type="molecule type" value="Genomic_DNA"/>
</dbReference>
<dbReference type="InterPro" id="IPR037058">
    <property type="entry name" value="Falgellar_hook_FlgE_sf"/>
</dbReference>
<comment type="function">
    <text evidence="5">A flexible structure which links the flagellar filament to the drive apparatus in the basal body.</text>
</comment>
<dbReference type="Gene3D" id="2.60.98.20">
    <property type="entry name" value="Flagellar hook protein FlgE"/>
    <property type="match status" value="1"/>
</dbReference>
<comment type="similarity">
    <text evidence="2 5">Belongs to the flagella basal body rod proteins family.</text>
</comment>
<feature type="domain" description="Flagellar basal body rod protein N-terminal" evidence="7">
    <location>
        <begin position="9"/>
        <end position="37"/>
    </location>
</feature>
<protein>
    <recommendedName>
        <fullName evidence="3 5">Flagellar hook protein FlgE</fullName>
    </recommendedName>
</protein>
<keyword evidence="4 5" id="KW-0975">Bacterial flagellum</keyword>
<dbReference type="GO" id="GO:0009424">
    <property type="term" value="C:bacterial-type flagellum hook"/>
    <property type="evidence" value="ECO:0007669"/>
    <property type="project" value="TreeGrafter"/>
</dbReference>
<gene>
    <name evidence="11" type="ORF">DPQ33_00720</name>
</gene>
<comment type="caution">
    <text evidence="11">The sequence shown here is derived from an EMBL/GenBank/DDBJ whole genome shotgun (WGS) entry which is preliminary data.</text>
</comment>
<dbReference type="PROSITE" id="PS00588">
    <property type="entry name" value="FLAGELLA_BB_ROD"/>
    <property type="match status" value="1"/>
</dbReference>
<dbReference type="PANTHER" id="PTHR30435">
    <property type="entry name" value="FLAGELLAR PROTEIN"/>
    <property type="match status" value="1"/>
</dbReference>
<feature type="compositionally biased region" description="Polar residues" evidence="6">
    <location>
        <begin position="500"/>
        <end position="509"/>
    </location>
</feature>
<feature type="region of interest" description="Disordered" evidence="6">
    <location>
        <begin position="495"/>
        <end position="516"/>
    </location>
</feature>
<dbReference type="InterPro" id="IPR053967">
    <property type="entry name" value="LlgE_F_G-like_D1"/>
</dbReference>
<evidence type="ECO:0000259" key="7">
    <source>
        <dbReference type="Pfam" id="PF00460"/>
    </source>
</evidence>
<dbReference type="InterPro" id="IPR019776">
    <property type="entry name" value="Flagellar_basal_body_rod_CS"/>
</dbReference>
<evidence type="ECO:0000259" key="9">
    <source>
        <dbReference type="Pfam" id="PF07559"/>
    </source>
</evidence>
<keyword evidence="12" id="KW-1185">Reference proteome</keyword>
<evidence type="ECO:0000256" key="2">
    <source>
        <dbReference type="ARBA" id="ARBA00009677"/>
    </source>
</evidence>
<proteinExistence type="inferred from homology"/>
<dbReference type="Pfam" id="PF22692">
    <property type="entry name" value="LlgE_F_G_D1"/>
    <property type="match status" value="1"/>
</dbReference>
<dbReference type="Pfam" id="PF07559">
    <property type="entry name" value="FlgE_D2"/>
    <property type="match status" value="1"/>
</dbReference>